<gene>
    <name evidence="2" type="ORF">UXM345_LOCUS30181</name>
</gene>
<dbReference type="AlphaFoldDB" id="A0A820E102"/>
<reference evidence="2" key="1">
    <citation type="submission" date="2021-02" db="EMBL/GenBank/DDBJ databases">
        <authorList>
            <person name="Nowell W R."/>
        </authorList>
    </citation>
    <scope>NUCLEOTIDE SEQUENCE</scope>
</reference>
<dbReference type="InterPro" id="IPR017946">
    <property type="entry name" value="PLC-like_Pdiesterase_TIM-brl"/>
</dbReference>
<dbReference type="SUPFAM" id="SSF51695">
    <property type="entry name" value="PLC-like phosphodiesterases"/>
    <property type="match status" value="1"/>
</dbReference>
<dbReference type="Pfam" id="PF00388">
    <property type="entry name" value="PI-PLC-X"/>
    <property type="match status" value="1"/>
</dbReference>
<evidence type="ECO:0000313" key="2">
    <source>
        <dbReference type="EMBL" id="CAF4241019.1"/>
    </source>
</evidence>
<dbReference type="PROSITE" id="PS50007">
    <property type="entry name" value="PIPLC_X_DOMAIN"/>
    <property type="match status" value="1"/>
</dbReference>
<sequence length="354" mass="40397">MALPCCGSNIDSTMSRGKHIEWMANLPTSLHNESVSKLAIPGSHNSFAYNLTRSGGPDLSQGLKRFLPLVGLFIKRWSVTQKETFTEQLQTGIRYFDLRVCHVVSEASNQTSQFKFTHGLLGGLVEECLQEINRFLDKHSKEIVLLDFNHFYEFNAQFGHDQLLQLIHEIFGKKLCTTARTINECTLNYLWANQQQVILLYEENADKCTAYMDRVGHFFKVHIYSIFIVLGMIVDVFVFQICQSPWPNTPQIDNLFQFLDEQVASPRSTNRINVIQGQITPDDKSIRNHPFGSLHSTSQETNRRLIPWITCRHRDPSLVNGVNIVMCDFVDSVFADSVIMLNYKTADPTTTANL</sequence>
<dbReference type="InterPro" id="IPR051057">
    <property type="entry name" value="PI-PLC_domain"/>
</dbReference>
<dbReference type="SMART" id="SM00148">
    <property type="entry name" value="PLCXc"/>
    <property type="match status" value="1"/>
</dbReference>
<accession>A0A820E102</accession>
<dbReference type="PANTHER" id="PTHR13593:SF113">
    <property type="entry name" value="SI:DKEY-266F7.9"/>
    <property type="match status" value="1"/>
</dbReference>
<comment type="caution">
    <text evidence="2">The sequence shown here is derived from an EMBL/GenBank/DDBJ whole genome shotgun (WGS) entry which is preliminary data.</text>
</comment>
<organism evidence="2 3">
    <name type="scientific">Rotaria magnacalcarata</name>
    <dbReference type="NCBI Taxonomy" id="392030"/>
    <lineage>
        <taxon>Eukaryota</taxon>
        <taxon>Metazoa</taxon>
        <taxon>Spiralia</taxon>
        <taxon>Gnathifera</taxon>
        <taxon>Rotifera</taxon>
        <taxon>Eurotatoria</taxon>
        <taxon>Bdelloidea</taxon>
        <taxon>Philodinida</taxon>
        <taxon>Philodinidae</taxon>
        <taxon>Rotaria</taxon>
    </lineage>
</organism>
<proteinExistence type="predicted"/>
<name>A0A820E102_9BILA</name>
<dbReference type="Proteomes" id="UP000663842">
    <property type="component" value="Unassembled WGS sequence"/>
</dbReference>
<feature type="domain" description="Phosphatidylinositol-specific phospholipase C X" evidence="1">
    <location>
        <begin position="29"/>
        <end position="202"/>
    </location>
</feature>
<protein>
    <recommendedName>
        <fullName evidence="1">Phosphatidylinositol-specific phospholipase C X domain-containing protein</fullName>
    </recommendedName>
</protein>
<dbReference type="GO" id="GO:0008081">
    <property type="term" value="F:phosphoric diester hydrolase activity"/>
    <property type="evidence" value="ECO:0007669"/>
    <property type="project" value="InterPro"/>
</dbReference>
<dbReference type="InterPro" id="IPR000909">
    <property type="entry name" value="PLipase_C_PInositol-sp_X_dom"/>
</dbReference>
<evidence type="ECO:0000259" key="1">
    <source>
        <dbReference type="SMART" id="SM00148"/>
    </source>
</evidence>
<dbReference type="Gene3D" id="3.20.20.190">
    <property type="entry name" value="Phosphatidylinositol (PI) phosphodiesterase"/>
    <property type="match status" value="1"/>
</dbReference>
<dbReference type="EMBL" id="CAJOBF010007773">
    <property type="protein sequence ID" value="CAF4241019.1"/>
    <property type="molecule type" value="Genomic_DNA"/>
</dbReference>
<dbReference type="PANTHER" id="PTHR13593">
    <property type="match status" value="1"/>
</dbReference>
<dbReference type="GO" id="GO:0006629">
    <property type="term" value="P:lipid metabolic process"/>
    <property type="evidence" value="ECO:0007669"/>
    <property type="project" value="InterPro"/>
</dbReference>
<evidence type="ECO:0000313" key="3">
    <source>
        <dbReference type="Proteomes" id="UP000663842"/>
    </source>
</evidence>